<name>A0A1J8QIP2_9AGAM</name>
<keyword evidence="2" id="KW-1185">Reference proteome</keyword>
<comment type="caution">
    <text evidence="1">The sequence shown here is derived from an EMBL/GenBank/DDBJ whole genome shotgun (WGS) entry which is preliminary data.</text>
</comment>
<evidence type="ECO:0000313" key="1">
    <source>
        <dbReference type="EMBL" id="OJA09314.1"/>
    </source>
</evidence>
<dbReference type="EMBL" id="LVVM01005964">
    <property type="protein sequence ID" value="OJA09314.1"/>
    <property type="molecule type" value="Genomic_DNA"/>
</dbReference>
<organism evidence="1 2">
    <name type="scientific">Rhizopogon vesiculosus</name>
    <dbReference type="NCBI Taxonomy" id="180088"/>
    <lineage>
        <taxon>Eukaryota</taxon>
        <taxon>Fungi</taxon>
        <taxon>Dikarya</taxon>
        <taxon>Basidiomycota</taxon>
        <taxon>Agaricomycotina</taxon>
        <taxon>Agaricomycetes</taxon>
        <taxon>Agaricomycetidae</taxon>
        <taxon>Boletales</taxon>
        <taxon>Suillineae</taxon>
        <taxon>Rhizopogonaceae</taxon>
        <taxon>Rhizopogon</taxon>
    </lineage>
</organism>
<protein>
    <submittedName>
        <fullName evidence="1">Uncharacterized protein</fullName>
    </submittedName>
</protein>
<dbReference type="AlphaFoldDB" id="A0A1J8QIP2"/>
<reference evidence="1 2" key="1">
    <citation type="submission" date="2016-03" db="EMBL/GenBank/DDBJ databases">
        <title>Comparative genomics of the ectomycorrhizal sister species Rhizopogon vinicolor and Rhizopogon vesiculosus (Basidiomycota: Boletales) reveals a divergence of the mating type B locus.</title>
        <authorList>
            <person name="Mujic A.B."/>
            <person name="Kuo A."/>
            <person name="Tritt A."/>
            <person name="Lipzen A."/>
            <person name="Chen C."/>
            <person name="Johnson J."/>
            <person name="Sharma A."/>
            <person name="Barry K."/>
            <person name="Grigoriev I.V."/>
            <person name="Spatafora J.W."/>
        </authorList>
    </citation>
    <scope>NUCLEOTIDE SEQUENCE [LARGE SCALE GENOMIC DNA]</scope>
    <source>
        <strain evidence="1 2">AM-OR11-056</strain>
    </source>
</reference>
<sequence>MVCNWHAKLACASRTLPDEFLPSCPLSSNSWHRPLVHCVRIQINYSGLYDALILFCGDLVARWAHEWLAPGREEHMFAYLFRYVVSRSSSLFKSRFILCKQPLILFIIPSDLRIQTIQLCSIHCPPPRVPSIIPLCEGHARVPTISFLIASACESSSRPKKWKLTRLKGLLVSACCLASASSR</sequence>
<gene>
    <name evidence="1" type="ORF">AZE42_07471</name>
</gene>
<accession>A0A1J8QIP2</accession>
<dbReference type="Proteomes" id="UP000183567">
    <property type="component" value="Unassembled WGS sequence"/>
</dbReference>
<evidence type="ECO:0000313" key="2">
    <source>
        <dbReference type="Proteomes" id="UP000183567"/>
    </source>
</evidence>
<proteinExistence type="predicted"/>